<evidence type="ECO:0000313" key="10">
    <source>
        <dbReference type="Proteomes" id="UP001596422"/>
    </source>
</evidence>
<evidence type="ECO:0000256" key="4">
    <source>
        <dbReference type="ARBA" id="ARBA00040379"/>
    </source>
</evidence>
<evidence type="ECO:0000259" key="8">
    <source>
        <dbReference type="PROSITE" id="PS51078"/>
    </source>
</evidence>
<dbReference type="RefSeq" id="WP_379908354.1">
    <property type="nucleotide sequence ID" value="NZ_JBHSWE010000001.1"/>
</dbReference>
<comment type="caution">
    <text evidence="9">The sequence shown here is derived from an EMBL/GenBank/DDBJ whole genome shotgun (WGS) entry which is preliminary data.</text>
</comment>
<reference evidence="10" key="1">
    <citation type="journal article" date="2019" name="Int. J. Syst. Evol. Microbiol.">
        <title>The Global Catalogue of Microorganisms (GCM) 10K type strain sequencing project: providing services to taxonomists for standard genome sequencing and annotation.</title>
        <authorList>
            <consortium name="The Broad Institute Genomics Platform"/>
            <consortium name="The Broad Institute Genome Sequencing Center for Infectious Disease"/>
            <person name="Wu L."/>
            <person name="Ma J."/>
        </authorList>
    </citation>
    <scope>NUCLEOTIDE SEQUENCE [LARGE SCALE GENOMIC DNA]</scope>
    <source>
        <strain evidence="10">NBRC 111756</strain>
    </source>
</reference>
<dbReference type="PANTHER" id="PTHR30136">
    <property type="entry name" value="HELIX-TURN-HELIX TRANSCRIPTIONAL REGULATOR, ICLR FAMILY"/>
    <property type="match status" value="1"/>
</dbReference>
<dbReference type="Pfam" id="PF01614">
    <property type="entry name" value="IclR_C"/>
    <property type="match status" value="1"/>
</dbReference>
<feature type="compositionally biased region" description="Basic and acidic residues" evidence="6">
    <location>
        <begin position="1"/>
        <end position="10"/>
    </location>
</feature>
<feature type="domain" description="IclR-ED" evidence="8">
    <location>
        <begin position="88"/>
        <end position="271"/>
    </location>
</feature>
<keyword evidence="3" id="KW-0804">Transcription</keyword>
<dbReference type="Gene3D" id="1.10.10.10">
    <property type="entry name" value="Winged helix-like DNA-binding domain superfamily/Winged helix DNA-binding domain"/>
    <property type="match status" value="1"/>
</dbReference>
<dbReference type="SMART" id="SM00346">
    <property type="entry name" value="HTH_ICLR"/>
    <property type="match status" value="1"/>
</dbReference>
<dbReference type="Proteomes" id="UP001596422">
    <property type="component" value="Unassembled WGS sequence"/>
</dbReference>
<dbReference type="InterPro" id="IPR036388">
    <property type="entry name" value="WH-like_DNA-bd_sf"/>
</dbReference>
<organism evidence="9 10">
    <name type="scientific">Marinobacterium aestuariivivens</name>
    <dbReference type="NCBI Taxonomy" id="1698799"/>
    <lineage>
        <taxon>Bacteria</taxon>
        <taxon>Pseudomonadati</taxon>
        <taxon>Pseudomonadota</taxon>
        <taxon>Gammaproteobacteria</taxon>
        <taxon>Oceanospirillales</taxon>
        <taxon>Oceanospirillaceae</taxon>
        <taxon>Marinobacterium</taxon>
    </lineage>
</organism>
<feature type="domain" description="HTH iclR-type" evidence="7">
    <location>
        <begin position="25"/>
        <end position="87"/>
    </location>
</feature>
<dbReference type="Pfam" id="PF09339">
    <property type="entry name" value="HTH_IclR"/>
    <property type="match status" value="1"/>
</dbReference>
<evidence type="ECO:0000256" key="5">
    <source>
        <dbReference type="ARBA" id="ARBA00042627"/>
    </source>
</evidence>
<protein>
    <recommendedName>
        <fullName evidence="4">HTH-type transcriptional repressor AllR</fullName>
    </recommendedName>
    <alternativeName>
        <fullName evidence="5">Negative regulator of allantoin and glyoxylate utilization operons</fullName>
    </alternativeName>
</protein>
<evidence type="ECO:0000313" key="9">
    <source>
        <dbReference type="EMBL" id="MFC6669824.1"/>
    </source>
</evidence>
<dbReference type="Gene3D" id="3.30.450.40">
    <property type="match status" value="1"/>
</dbReference>
<dbReference type="SUPFAM" id="SSF55781">
    <property type="entry name" value="GAF domain-like"/>
    <property type="match status" value="1"/>
</dbReference>
<gene>
    <name evidence="9" type="ORF">ACFQDL_06785</name>
</gene>
<evidence type="ECO:0000256" key="1">
    <source>
        <dbReference type="ARBA" id="ARBA00023015"/>
    </source>
</evidence>
<evidence type="ECO:0000256" key="6">
    <source>
        <dbReference type="SAM" id="MobiDB-lite"/>
    </source>
</evidence>
<dbReference type="InterPro" id="IPR050707">
    <property type="entry name" value="HTH_MetabolicPath_Reg"/>
</dbReference>
<sequence>MSDRRSDARSSKTSKKTATSSAVQVQSLTRALTLLERLATSDIGLNLTELSGGLGLAPSTAHRLLNSMRQLDFVDFDEQSGLWSVGVTAFSVGSAYLKKRDFVAQARPFMKRLVAETGETSNLAVLEGVQHVFVGQVECSEVMRMVVQIGSRGALHAAGVGKALLSALDDDEVMTIIKRTGLEAMTPNTITSPSAFLEELGRIRAQGYSVDNEEQTSGLRCVAANIYDENAEAIAAVSISGPSVRVRADRIPVYSAAVMAAADQITHAIGGRRPE</sequence>
<dbReference type="InterPro" id="IPR014757">
    <property type="entry name" value="Tscrpt_reg_IclR_C"/>
</dbReference>
<proteinExistence type="predicted"/>
<dbReference type="EMBL" id="JBHSWE010000001">
    <property type="protein sequence ID" value="MFC6669824.1"/>
    <property type="molecule type" value="Genomic_DNA"/>
</dbReference>
<dbReference type="InterPro" id="IPR036390">
    <property type="entry name" value="WH_DNA-bd_sf"/>
</dbReference>
<accession>A0ABW1ZXA4</accession>
<name>A0ABW1ZXA4_9GAMM</name>
<dbReference type="SUPFAM" id="SSF46785">
    <property type="entry name" value="Winged helix' DNA-binding domain"/>
    <property type="match status" value="1"/>
</dbReference>
<evidence type="ECO:0000256" key="3">
    <source>
        <dbReference type="ARBA" id="ARBA00023163"/>
    </source>
</evidence>
<dbReference type="InterPro" id="IPR029016">
    <property type="entry name" value="GAF-like_dom_sf"/>
</dbReference>
<dbReference type="PROSITE" id="PS51077">
    <property type="entry name" value="HTH_ICLR"/>
    <property type="match status" value="1"/>
</dbReference>
<evidence type="ECO:0000256" key="2">
    <source>
        <dbReference type="ARBA" id="ARBA00023125"/>
    </source>
</evidence>
<feature type="region of interest" description="Disordered" evidence="6">
    <location>
        <begin position="1"/>
        <end position="20"/>
    </location>
</feature>
<keyword evidence="2" id="KW-0238">DNA-binding</keyword>
<dbReference type="PROSITE" id="PS51078">
    <property type="entry name" value="ICLR_ED"/>
    <property type="match status" value="1"/>
</dbReference>
<keyword evidence="1" id="KW-0805">Transcription regulation</keyword>
<evidence type="ECO:0000259" key="7">
    <source>
        <dbReference type="PROSITE" id="PS51077"/>
    </source>
</evidence>
<dbReference type="PANTHER" id="PTHR30136:SF24">
    <property type="entry name" value="HTH-TYPE TRANSCRIPTIONAL REPRESSOR ALLR"/>
    <property type="match status" value="1"/>
</dbReference>
<dbReference type="InterPro" id="IPR005471">
    <property type="entry name" value="Tscrpt_reg_IclR_N"/>
</dbReference>
<keyword evidence="10" id="KW-1185">Reference proteome</keyword>